<dbReference type="OrthoDB" id="980645at2"/>
<proteinExistence type="predicted"/>
<dbReference type="Proteomes" id="UP000007519">
    <property type="component" value="Chromosome"/>
</dbReference>
<accession>H6LAW3</accession>
<dbReference type="HOGENOM" id="CLU_1873985_0_0_10"/>
<name>H6LAW3_SAPGL</name>
<evidence type="ECO:0000313" key="2">
    <source>
        <dbReference type="Proteomes" id="UP000007519"/>
    </source>
</evidence>
<evidence type="ECO:0000313" key="1">
    <source>
        <dbReference type="EMBL" id="AFC25706.1"/>
    </source>
</evidence>
<reference evidence="1 2" key="1">
    <citation type="journal article" date="2012" name="Stand. Genomic Sci.">
        <title>Complete genome sequencing and analysis of Saprospira grandis str. Lewin, a predatory marine bacterium.</title>
        <authorList>
            <person name="Saw J.H."/>
            <person name="Yuryev A."/>
            <person name="Kanbe M."/>
            <person name="Hou S."/>
            <person name="Young A.G."/>
            <person name="Aizawa S."/>
            <person name="Alam M."/>
        </authorList>
    </citation>
    <scope>NUCLEOTIDE SEQUENCE [LARGE SCALE GENOMIC DNA]</scope>
    <source>
        <strain evidence="1 2">Lewin</strain>
    </source>
</reference>
<organism evidence="1 2">
    <name type="scientific">Saprospira grandis (strain Lewin)</name>
    <dbReference type="NCBI Taxonomy" id="984262"/>
    <lineage>
        <taxon>Bacteria</taxon>
        <taxon>Pseudomonadati</taxon>
        <taxon>Bacteroidota</taxon>
        <taxon>Saprospiria</taxon>
        <taxon>Saprospirales</taxon>
        <taxon>Saprospiraceae</taxon>
        <taxon>Saprospira</taxon>
    </lineage>
</organism>
<dbReference type="EMBL" id="CP002831">
    <property type="protein sequence ID" value="AFC25706.1"/>
    <property type="molecule type" value="Genomic_DNA"/>
</dbReference>
<dbReference type="AlphaFoldDB" id="H6LAW3"/>
<protein>
    <submittedName>
        <fullName evidence="1">Uncharacterized protein</fullName>
    </submittedName>
</protein>
<dbReference type="RefSeq" id="WP_015693308.1">
    <property type="nucleotide sequence ID" value="NC_016940.1"/>
</dbReference>
<dbReference type="STRING" id="984262.SGRA_2978"/>
<sequence length="136" mass="15730">MKQFGLYLLICTLLLPLSRPLQVYLSYKLQQELIAEEFCVNRNIPDEFPMCQGKCYYKEQLNNWAEDAEEQEEQGLDSKKELHINFLYEELRPATTRLSNALISIPFILEPAPFPAYYFSENPGPGLSVFHPPLLG</sequence>
<keyword evidence="2" id="KW-1185">Reference proteome</keyword>
<dbReference type="KEGG" id="sgn:SGRA_2978"/>
<gene>
    <name evidence="1" type="ordered locus">SGRA_2978</name>
</gene>